<dbReference type="EC" id="1.-.-.-" evidence="6"/>
<dbReference type="InterPro" id="IPR036188">
    <property type="entry name" value="FAD/NAD-bd_sf"/>
</dbReference>
<evidence type="ECO:0000313" key="7">
    <source>
        <dbReference type="EMBL" id="KAK9903581.1"/>
    </source>
</evidence>
<evidence type="ECO:0000256" key="5">
    <source>
        <dbReference type="ARBA" id="ARBA00023002"/>
    </source>
</evidence>
<gene>
    <name evidence="7" type="ORF">WJX75_009250</name>
</gene>
<organism evidence="7 8">
    <name type="scientific">Coccomyxa subellipsoidea</name>
    <dbReference type="NCBI Taxonomy" id="248742"/>
    <lineage>
        <taxon>Eukaryota</taxon>
        <taxon>Viridiplantae</taxon>
        <taxon>Chlorophyta</taxon>
        <taxon>core chlorophytes</taxon>
        <taxon>Trebouxiophyceae</taxon>
        <taxon>Trebouxiophyceae incertae sedis</taxon>
        <taxon>Coccomyxaceae</taxon>
        <taxon>Coccomyxa</taxon>
    </lineage>
</organism>
<dbReference type="InterPro" id="IPR000960">
    <property type="entry name" value="Flavin_mOase"/>
</dbReference>
<evidence type="ECO:0000256" key="2">
    <source>
        <dbReference type="ARBA" id="ARBA00022630"/>
    </source>
</evidence>
<evidence type="ECO:0000256" key="6">
    <source>
        <dbReference type="RuleBase" id="RU361177"/>
    </source>
</evidence>
<keyword evidence="8" id="KW-1185">Reference proteome</keyword>
<keyword evidence="6" id="KW-0503">Monooxygenase</keyword>
<comment type="similarity">
    <text evidence="1 6">Belongs to the FMO family.</text>
</comment>
<dbReference type="PRINTS" id="PR00370">
    <property type="entry name" value="FMOXYGENASE"/>
</dbReference>
<comment type="cofactor">
    <cofactor evidence="6">
        <name>FAD</name>
        <dbReference type="ChEBI" id="CHEBI:57692"/>
    </cofactor>
</comment>
<dbReference type="Gene3D" id="3.50.50.60">
    <property type="entry name" value="FAD/NAD(P)-binding domain"/>
    <property type="match status" value="2"/>
</dbReference>
<evidence type="ECO:0000256" key="3">
    <source>
        <dbReference type="ARBA" id="ARBA00022827"/>
    </source>
</evidence>
<dbReference type="PANTHER" id="PTHR23023">
    <property type="entry name" value="DIMETHYLANILINE MONOOXYGENASE"/>
    <property type="match status" value="1"/>
</dbReference>
<keyword evidence="5 6" id="KW-0560">Oxidoreductase</keyword>
<protein>
    <recommendedName>
        <fullName evidence="6">Flavin-containing monooxygenase</fullName>
        <ecNumber evidence="6">1.-.-.-</ecNumber>
    </recommendedName>
</protein>
<dbReference type="InterPro" id="IPR050346">
    <property type="entry name" value="FMO-like"/>
</dbReference>
<dbReference type="Pfam" id="PF00743">
    <property type="entry name" value="FMO-like"/>
    <property type="match status" value="3"/>
</dbReference>
<name>A0ABR2YEF3_9CHLO</name>
<keyword evidence="4" id="KW-0521">NADP</keyword>
<evidence type="ECO:0000256" key="1">
    <source>
        <dbReference type="ARBA" id="ARBA00009183"/>
    </source>
</evidence>
<dbReference type="EMBL" id="JALJOT010000014">
    <property type="protein sequence ID" value="KAK9903581.1"/>
    <property type="molecule type" value="Genomic_DNA"/>
</dbReference>
<keyword evidence="3 6" id="KW-0274">FAD</keyword>
<keyword evidence="2 6" id="KW-0285">Flavoprotein</keyword>
<evidence type="ECO:0000313" key="8">
    <source>
        <dbReference type="Proteomes" id="UP001491310"/>
    </source>
</evidence>
<proteinExistence type="inferred from homology"/>
<comment type="caution">
    <text evidence="7">The sequence shown here is derived from an EMBL/GenBank/DDBJ whole genome shotgun (WGS) entry which is preliminary data.</text>
</comment>
<dbReference type="InterPro" id="IPR020946">
    <property type="entry name" value="Flavin_mOase-like"/>
</dbReference>
<dbReference type="SUPFAM" id="SSF51905">
    <property type="entry name" value="FAD/NAD(P)-binding domain"/>
    <property type="match status" value="2"/>
</dbReference>
<accession>A0ABR2YEF3</accession>
<reference evidence="7 8" key="1">
    <citation type="journal article" date="2024" name="Nat. Commun.">
        <title>Phylogenomics reveals the evolutionary origins of lichenization in chlorophyte algae.</title>
        <authorList>
            <person name="Puginier C."/>
            <person name="Libourel C."/>
            <person name="Otte J."/>
            <person name="Skaloud P."/>
            <person name="Haon M."/>
            <person name="Grisel S."/>
            <person name="Petersen M."/>
            <person name="Berrin J.G."/>
            <person name="Delaux P.M."/>
            <person name="Dal Grande F."/>
            <person name="Keller J."/>
        </authorList>
    </citation>
    <scope>NUCLEOTIDE SEQUENCE [LARGE SCALE GENOMIC DNA]</scope>
    <source>
        <strain evidence="7 8">SAG 216-7</strain>
    </source>
</reference>
<dbReference type="Proteomes" id="UP001491310">
    <property type="component" value="Unassembled WGS sequence"/>
</dbReference>
<evidence type="ECO:0000256" key="4">
    <source>
        <dbReference type="ARBA" id="ARBA00022857"/>
    </source>
</evidence>
<sequence>MEIVDVRPISSDSSRSLSARKVAVIGAGSAGLVAARELSKEGHQVQVFEQGQSIGGIWCYQDEVEDDLLGKCPGRRKVHSSLYSSLRVNLPREIMSFSDFPFTPEVMGGRSQDRRRYPHHTEVLGYLEAFVQEFDLRPLIRFGTRVVDVSPVTGLEGRPEAPNGLPSNGREICSANHWIVKSELLPTADLQVPEVHAEVFDAVIVAVGNYHEPNLPDVEGMEDFPGLQMHCHNFRHNEVFTNKTVVVVGASFSGEEIARQIADVALHVYHSARTWSKQLTEPKGRANLTRMPMLTRLGSNGRADFFGGVSADSVDAVVYCTGYQYSYPFLKRTGLICTDDNRVTPLYRHIFVPSVAPTLAFIGLLWKSLRNSQFELQAKWVAQVLSGRVALPTQQEMEADMEAFYELLKEKGIPVRYTHCQNDAMPVSQWEYNNLLRESCSPVPPPAEAWRARLHDAISTKILESPDTFRDEHSAEEQALFDDAAQACAEMARPFTGMPIMDRGLLQSGGLSFNTQDGSAVNDLLQLLLNNDPRAAQLIKQDAQQGRTGAIATALATASATGNGQAAATAVSQAVAQGAPASAVAKAVAAATSNAPVGAPSQALPPASPGLENAAASGNTQAIASALAVSTGGKVESVASANAQTFTQAENAISQAVTTAVAQVKGGGNATAAALSAATAIGNATAEAFASASAKTTVQGKGLGAADASATAAATSTAVEHAIATAIAAATNNNAQALSIARAEDIQKAVARAIATATASLVSTGGTAQVDTQAVARDVQDAVASTLAAAFAVVKGSQNGSSAPSSGRHKN</sequence>